<comment type="function">
    <text evidence="4">Required for flagellar hook formation. May act as a scaffolding protein.</text>
</comment>
<dbReference type="RefSeq" id="WP_146513279.1">
    <property type="nucleotide sequence ID" value="NZ_SJPI01000001.1"/>
</dbReference>
<evidence type="ECO:0000313" key="6">
    <source>
        <dbReference type="Proteomes" id="UP000316598"/>
    </source>
</evidence>
<comment type="similarity">
    <text evidence="1">Belongs to the FlgD family.</text>
</comment>
<dbReference type="GO" id="GO:0044781">
    <property type="term" value="P:bacterial-type flagellum organization"/>
    <property type="evidence" value="ECO:0007669"/>
    <property type="project" value="UniProtKB-KW"/>
</dbReference>
<evidence type="ECO:0000313" key="5">
    <source>
        <dbReference type="EMBL" id="TWT52989.1"/>
    </source>
</evidence>
<gene>
    <name evidence="5" type="primary">flgD</name>
    <name evidence="5" type="ORF">Pla22_06170</name>
</gene>
<protein>
    <recommendedName>
        <fullName evidence="2">Basal-body rod modification protein FlgD</fullName>
    </recommendedName>
</protein>
<dbReference type="Pfam" id="PF03963">
    <property type="entry name" value="FlgD"/>
    <property type="match status" value="1"/>
</dbReference>
<reference evidence="5 6" key="1">
    <citation type="submission" date="2019-02" db="EMBL/GenBank/DDBJ databases">
        <title>Deep-cultivation of Planctomycetes and their phenomic and genomic characterization uncovers novel biology.</title>
        <authorList>
            <person name="Wiegand S."/>
            <person name="Jogler M."/>
            <person name="Boedeker C."/>
            <person name="Pinto D."/>
            <person name="Vollmers J."/>
            <person name="Rivas-Marin E."/>
            <person name="Kohn T."/>
            <person name="Peeters S.H."/>
            <person name="Heuer A."/>
            <person name="Rast P."/>
            <person name="Oberbeckmann S."/>
            <person name="Bunk B."/>
            <person name="Jeske O."/>
            <person name="Meyerdierks A."/>
            <person name="Storesund J.E."/>
            <person name="Kallscheuer N."/>
            <person name="Luecker S."/>
            <person name="Lage O.M."/>
            <person name="Pohl T."/>
            <person name="Merkel B.J."/>
            <person name="Hornburger P."/>
            <person name="Mueller R.-W."/>
            <person name="Bruemmer F."/>
            <person name="Labrenz M."/>
            <person name="Spormann A.M."/>
            <person name="Op Den Camp H."/>
            <person name="Overmann J."/>
            <person name="Amann R."/>
            <person name="Jetten M.S.M."/>
            <person name="Mascher T."/>
            <person name="Medema M.H."/>
            <person name="Devos D.P."/>
            <person name="Kaster A.-K."/>
            <person name="Ovreas L."/>
            <person name="Rohde M."/>
            <person name="Galperin M.Y."/>
            <person name="Jogler C."/>
        </authorList>
    </citation>
    <scope>NUCLEOTIDE SEQUENCE [LARGE SCALE GENOMIC DNA]</scope>
    <source>
        <strain evidence="5 6">Pla22</strain>
    </source>
</reference>
<dbReference type="Proteomes" id="UP000316598">
    <property type="component" value="Unassembled WGS sequence"/>
</dbReference>
<evidence type="ECO:0000256" key="2">
    <source>
        <dbReference type="ARBA" id="ARBA00016013"/>
    </source>
</evidence>
<dbReference type="InterPro" id="IPR005648">
    <property type="entry name" value="FlgD"/>
</dbReference>
<keyword evidence="6" id="KW-1185">Reference proteome</keyword>
<dbReference type="OrthoDB" id="280334at2"/>
<evidence type="ECO:0000256" key="3">
    <source>
        <dbReference type="ARBA" id="ARBA00022795"/>
    </source>
</evidence>
<evidence type="ECO:0000256" key="4">
    <source>
        <dbReference type="ARBA" id="ARBA00024746"/>
    </source>
</evidence>
<name>A0A5C5WS48_9BACT</name>
<comment type="caution">
    <text evidence="5">The sequence shown here is derived from an EMBL/GenBank/DDBJ whole genome shotgun (WGS) entry which is preliminary data.</text>
</comment>
<proteinExistence type="inferred from homology"/>
<keyword evidence="3" id="KW-1005">Bacterial flagellum biogenesis</keyword>
<sequence length="148" mass="15799">MSAIGQSASANFSAKESASQIGEARDAYNELDTDGFLKLMINELQNQDPLNPMDNSEMVAQMGQIREIGATDQLSEVLTNLSASQELVTASSLIGQTVNGLADDASSIDGIVDRITVETNSEEGTRTIKVHVGAKTMDIKNIREIQPG</sequence>
<accession>A0A5C5WS48</accession>
<evidence type="ECO:0000256" key="1">
    <source>
        <dbReference type="ARBA" id="ARBA00010577"/>
    </source>
</evidence>
<dbReference type="AlphaFoldDB" id="A0A5C5WS48"/>
<dbReference type="EMBL" id="SJPI01000001">
    <property type="protein sequence ID" value="TWT52989.1"/>
    <property type="molecule type" value="Genomic_DNA"/>
</dbReference>
<organism evidence="5 6">
    <name type="scientific">Rubripirellula amarantea</name>
    <dbReference type="NCBI Taxonomy" id="2527999"/>
    <lineage>
        <taxon>Bacteria</taxon>
        <taxon>Pseudomonadati</taxon>
        <taxon>Planctomycetota</taxon>
        <taxon>Planctomycetia</taxon>
        <taxon>Pirellulales</taxon>
        <taxon>Pirellulaceae</taxon>
        <taxon>Rubripirellula</taxon>
    </lineage>
</organism>